<dbReference type="NCBIfam" id="NF006743">
    <property type="entry name" value="PRK09270.1-2"/>
    <property type="match status" value="1"/>
</dbReference>
<dbReference type="OrthoDB" id="3192509at2"/>
<dbReference type="AlphaFoldDB" id="A0A506XX30"/>
<keyword evidence="1" id="KW-0808">Transferase</keyword>
<comment type="caution">
    <text evidence="1">The sequence shown here is derived from an EMBL/GenBank/DDBJ whole genome shotgun (WGS) entry which is preliminary data.</text>
</comment>
<dbReference type="Proteomes" id="UP000316252">
    <property type="component" value="Unassembled WGS sequence"/>
</dbReference>
<evidence type="ECO:0000313" key="2">
    <source>
        <dbReference type="Proteomes" id="UP000316252"/>
    </source>
</evidence>
<name>A0A506XX30_9MICO</name>
<gene>
    <name evidence="1" type="ORF">FJ657_14415</name>
</gene>
<dbReference type="EMBL" id="VHQG01000004">
    <property type="protein sequence ID" value="TPW74766.1"/>
    <property type="molecule type" value="Genomic_DNA"/>
</dbReference>
<sequence>MAEHADAAGPAIPGLEQLADRARALLGDGGRVLIGIAGSPGAGKTTLAKALVARLNERAGVADGSAQHPDAIAGYLPLDGFHLANATLDRLGIHDRKGAIDTFDGWGFLALLGRVRREWDHTVYAPSFRREVDEGVAGELAIEPQHRIVIVEGNYLLDDAEPWDRMIELFDEAWFCAAPDDARVDRLVDRHTRHGRSVEAATAWAHDVDGVNAERIERSASRAVLRVSGVDGRILAPLD</sequence>
<dbReference type="GO" id="GO:0016301">
    <property type="term" value="F:kinase activity"/>
    <property type="evidence" value="ECO:0007669"/>
    <property type="project" value="UniProtKB-KW"/>
</dbReference>
<evidence type="ECO:0000313" key="1">
    <source>
        <dbReference type="EMBL" id="TPW74766.1"/>
    </source>
</evidence>
<proteinExistence type="predicted"/>
<organism evidence="1 2">
    <name type="scientific">Schumannella soli</name>
    <dbReference type="NCBI Taxonomy" id="2590779"/>
    <lineage>
        <taxon>Bacteria</taxon>
        <taxon>Bacillati</taxon>
        <taxon>Actinomycetota</taxon>
        <taxon>Actinomycetes</taxon>
        <taxon>Micrococcales</taxon>
        <taxon>Microbacteriaceae</taxon>
        <taxon>Schumannella</taxon>
    </lineage>
</organism>
<dbReference type="RefSeq" id="WP_141164398.1">
    <property type="nucleotide sequence ID" value="NZ_VHQG01000004.1"/>
</dbReference>
<accession>A0A506XX30</accession>
<dbReference type="PANTHER" id="PTHR10285">
    <property type="entry name" value="URIDINE KINASE"/>
    <property type="match status" value="1"/>
</dbReference>
<dbReference type="InterPro" id="IPR027417">
    <property type="entry name" value="P-loop_NTPase"/>
</dbReference>
<keyword evidence="1" id="KW-0418">Kinase</keyword>
<keyword evidence="2" id="KW-1185">Reference proteome</keyword>
<dbReference type="Gene3D" id="3.40.50.300">
    <property type="entry name" value="P-loop containing nucleotide triphosphate hydrolases"/>
    <property type="match status" value="2"/>
</dbReference>
<reference evidence="1 2" key="1">
    <citation type="submission" date="2019-06" db="EMBL/GenBank/DDBJ databases">
        <authorList>
            <person name="Li F."/>
        </authorList>
    </citation>
    <scope>NUCLEOTIDE SEQUENCE [LARGE SCALE GENOMIC DNA]</scope>
    <source>
        <strain evidence="1 2">10F1D-1</strain>
    </source>
</reference>
<dbReference type="SUPFAM" id="SSF52540">
    <property type="entry name" value="P-loop containing nucleoside triphosphate hydrolases"/>
    <property type="match status" value="1"/>
</dbReference>
<protein>
    <submittedName>
        <fullName evidence="1">Nucleoside/nucleotide kinase family protein</fullName>
    </submittedName>
</protein>